<dbReference type="PANTHER" id="PTHR22916">
    <property type="entry name" value="GLYCOSYLTRANSFERASE"/>
    <property type="match status" value="1"/>
</dbReference>
<proteinExistence type="predicted"/>
<evidence type="ECO:0000313" key="3">
    <source>
        <dbReference type="Proteomes" id="UP000798046"/>
    </source>
</evidence>
<gene>
    <name evidence="2" type="ORF">F6V30_15555</name>
</gene>
<evidence type="ECO:0000313" key="2">
    <source>
        <dbReference type="EMBL" id="KAB0668621.1"/>
    </source>
</evidence>
<dbReference type="InterPro" id="IPR001173">
    <property type="entry name" value="Glyco_trans_2-like"/>
</dbReference>
<name>A0ABQ6TKL0_9BACT</name>
<dbReference type="PANTHER" id="PTHR22916:SF3">
    <property type="entry name" value="UDP-GLCNAC:BETAGAL BETA-1,3-N-ACETYLGLUCOSAMINYLTRANSFERASE-LIKE PROTEIN 1"/>
    <property type="match status" value="1"/>
</dbReference>
<dbReference type="Gene3D" id="3.90.550.10">
    <property type="entry name" value="Spore Coat Polysaccharide Biosynthesis Protein SpsA, Chain A"/>
    <property type="match status" value="1"/>
</dbReference>
<comment type="caution">
    <text evidence="2">The sequence shown here is derived from an EMBL/GenBank/DDBJ whole genome shotgun (WGS) entry which is preliminary data.</text>
</comment>
<dbReference type="Pfam" id="PF00535">
    <property type="entry name" value="Glycos_transf_2"/>
    <property type="match status" value="1"/>
</dbReference>
<sequence length="300" mass="34754">MTPLVSVVVTCFNYGKYVGKAIDSVLKQTYRNVEIIVVNDGSTDNTDEVMCNYLKNPKIVYIQQENQGQAVAKNMGIKRSRGEFVAFLDADDRWCVEKLEKQMVCFDNERTGVVYCRARYIDENNDSFDYEMTGTYLQPRRGAVTKWLLFDNFVQFSSSIVRKSCFERFGGFNESLEMGIDWDLWLRISTAYEFDYVDDRLFYYRMGHSGQMSKNLEERQRCSDRIMVNFLGTYPGLLSAWTIRKAYAVTYCNRGEYYRPIDRKKSSWYFIDAIGQNPAEVAAYKGLVKNLLTACGRGVS</sequence>
<dbReference type="InterPro" id="IPR029044">
    <property type="entry name" value="Nucleotide-diphossugar_trans"/>
</dbReference>
<dbReference type="SUPFAM" id="SSF53448">
    <property type="entry name" value="Nucleotide-diphospho-sugar transferases"/>
    <property type="match status" value="1"/>
</dbReference>
<dbReference type="EMBL" id="VZRA01000007">
    <property type="protein sequence ID" value="KAB0668621.1"/>
    <property type="molecule type" value="Genomic_DNA"/>
</dbReference>
<organism evidence="2 3">
    <name type="scientific">Oryzomonas sagensis</name>
    <dbReference type="NCBI Taxonomy" id="2603857"/>
    <lineage>
        <taxon>Bacteria</taxon>
        <taxon>Pseudomonadati</taxon>
        <taxon>Thermodesulfobacteriota</taxon>
        <taxon>Desulfuromonadia</taxon>
        <taxon>Geobacterales</taxon>
        <taxon>Geobacteraceae</taxon>
        <taxon>Oryzomonas</taxon>
    </lineage>
</organism>
<keyword evidence="3" id="KW-1185">Reference proteome</keyword>
<evidence type="ECO:0000259" key="1">
    <source>
        <dbReference type="Pfam" id="PF00535"/>
    </source>
</evidence>
<protein>
    <submittedName>
        <fullName evidence="2">Glycosyltransferase</fullName>
    </submittedName>
</protein>
<accession>A0ABQ6TKL0</accession>
<feature type="domain" description="Glycosyltransferase 2-like" evidence="1">
    <location>
        <begin position="6"/>
        <end position="139"/>
    </location>
</feature>
<dbReference type="Proteomes" id="UP000798046">
    <property type="component" value="Unassembled WGS sequence"/>
</dbReference>
<reference evidence="2 3" key="1">
    <citation type="journal article" date="2020" name="Microorganisms">
        <title>Description of Three Novel Members in the Family Geobacteraceae, Oryzomonas japonicum gen. nov., sp. nov., Oryzomonas sagensis sp. nov., and Oryzomonas ruber sp. nov.</title>
        <authorList>
            <person name="Xu Z."/>
            <person name="Masuda Y."/>
            <person name="Hayakawa C."/>
            <person name="Ushijima N."/>
            <person name="Kawano K."/>
            <person name="Shiratori Y."/>
            <person name="Senoo K."/>
            <person name="Itoh H."/>
        </authorList>
    </citation>
    <scope>NUCLEOTIDE SEQUENCE [LARGE SCALE GENOMIC DNA]</scope>
    <source>
        <strain evidence="2 3">Red100</strain>
    </source>
</reference>